<accession>A0A9D4GC34</accession>
<dbReference type="AlphaFoldDB" id="A0A9D4GC34"/>
<organism evidence="1 2">
    <name type="scientific">Dreissena polymorpha</name>
    <name type="common">Zebra mussel</name>
    <name type="synonym">Mytilus polymorpha</name>
    <dbReference type="NCBI Taxonomy" id="45954"/>
    <lineage>
        <taxon>Eukaryota</taxon>
        <taxon>Metazoa</taxon>
        <taxon>Spiralia</taxon>
        <taxon>Lophotrochozoa</taxon>
        <taxon>Mollusca</taxon>
        <taxon>Bivalvia</taxon>
        <taxon>Autobranchia</taxon>
        <taxon>Heteroconchia</taxon>
        <taxon>Euheterodonta</taxon>
        <taxon>Imparidentia</taxon>
        <taxon>Neoheterodontei</taxon>
        <taxon>Myida</taxon>
        <taxon>Dreissenoidea</taxon>
        <taxon>Dreissenidae</taxon>
        <taxon>Dreissena</taxon>
    </lineage>
</organism>
<proteinExistence type="predicted"/>
<dbReference type="Proteomes" id="UP000828390">
    <property type="component" value="Unassembled WGS sequence"/>
</dbReference>
<evidence type="ECO:0000313" key="1">
    <source>
        <dbReference type="EMBL" id="KAH3812638.1"/>
    </source>
</evidence>
<name>A0A9D4GC34_DREPO</name>
<evidence type="ECO:0000313" key="2">
    <source>
        <dbReference type="Proteomes" id="UP000828390"/>
    </source>
</evidence>
<keyword evidence="2" id="KW-1185">Reference proteome</keyword>
<reference evidence="1" key="1">
    <citation type="journal article" date="2019" name="bioRxiv">
        <title>The Genome of the Zebra Mussel, Dreissena polymorpha: A Resource for Invasive Species Research.</title>
        <authorList>
            <person name="McCartney M.A."/>
            <person name="Auch B."/>
            <person name="Kono T."/>
            <person name="Mallez S."/>
            <person name="Zhang Y."/>
            <person name="Obille A."/>
            <person name="Becker A."/>
            <person name="Abrahante J.E."/>
            <person name="Garbe J."/>
            <person name="Badalamenti J.P."/>
            <person name="Herman A."/>
            <person name="Mangelson H."/>
            <person name="Liachko I."/>
            <person name="Sullivan S."/>
            <person name="Sone E.D."/>
            <person name="Koren S."/>
            <person name="Silverstein K.A.T."/>
            <person name="Beckman K.B."/>
            <person name="Gohl D.M."/>
        </authorList>
    </citation>
    <scope>NUCLEOTIDE SEQUENCE</scope>
    <source>
        <strain evidence="1">Duluth1</strain>
        <tissue evidence="1">Whole animal</tissue>
    </source>
</reference>
<reference evidence="1" key="2">
    <citation type="submission" date="2020-11" db="EMBL/GenBank/DDBJ databases">
        <authorList>
            <person name="McCartney M.A."/>
            <person name="Auch B."/>
            <person name="Kono T."/>
            <person name="Mallez S."/>
            <person name="Becker A."/>
            <person name="Gohl D.M."/>
            <person name="Silverstein K.A.T."/>
            <person name="Koren S."/>
            <person name="Bechman K.B."/>
            <person name="Herman A."/>
            <person name="Abrahante J.E."/>
            <person name="Garbe J."/>
        </authorList>
    </citation>
    <scope>NUCLEOTIDE SEQUENCE</scope>
    <source>
        <strain evidence="1">Duluth1</strain>
        <tissue evidence="1">Whole animal</tissue>
    </source>
</reference>
<dbReference type="EMBL" id="JAIWYP010000006">
    <property type="protein sequence ID" value="KAH3812638.1"/>
    <property type="molecule type" value="Genomic_DNA"/>
</dbReference>
<protein>
    <submittedName>
        <fullName evidence="1">Uncharacterized protein</fullName>
    </submittedName>
</protein>
<gene>
    <name evidence="1" type="ORF">DPMN_141074</name>
</gene>
<sequence>MRICCDKLTCVHITVLGAKGQVFQGDISLESWCKEFSPVKVSLVRAGVSLRTLSSYFASGILIML</sequence>
<comment type="caution">
    <text evidence="1">The sequence shown here is derived from an EMBL/GenBank/DDBJ whole genome shotgun (WGS) entry which is preliminary data.</text>
</comment>